<feature type="region of interest" description="Disordered" evidence="1">
    <location>
        <begin position="81"/>
        <end position="107"/>
    </location>
</feature>
<proteinExistence type="predicted"/>
<protein>
    <submittedName>
        <fullName evidence="3">Uncharacterized protein</fullName>
    </submittedName>
</protein>
<gene>
    <name evidence="3" type="ORF">KFE25_002660</name>
</gene>
<dbReference type="EMBL" id="JAGTXO010000010">
    <property type="protein sequence ID" value="KAG8465353.1"/>
    <property type="molecule type" value="Genomic_DNA"/>
</dbReference>
<keyword evidence="4" id="KW-1185">Reference proteome</keyword>
<feature type="transmembrane region" description="Helical" evidence="2">
    <location>
        <begin position="485"/>
        <end position="506"/>
    </location>
</feature>
<keyword evidence="2" id="KW-0472">Membrane</keyword>
<keyword evidence="2" id="KW-1133">Transmembrane helix</keyword>
<keyword evidence="2" id="KW-0812">Transmembrane</keyword>
<accession>A0A8J6CF78</accession>
<comment type="caution">
    <text evidence="3">The sequence shown here is derived from an EMBL/GenBank/DDBJ whole genome shotgun (WGS) entry which is preliminary data.</text>
</comment>
<evidence type="ECO:0000256" key="1">
    <source>
        <dbReference type="SAM" id="MobiDB-lite"/>
    </source>
</evidence>
<dbReference type="OrthoDB" id="10629039at2759"/>
<feature type="region of interest" description="Disordered" evidence="1">
    <location>
        <begin position="165"/>
        <end position="217"/>
    </location>
</feature>
<feature type="compositionally biased region" description="Acidic residues" evidence="1">
    <location>
        <begin position="90"/>
        <end position="103"/>
    </location>
</feature>
<organism evidence="3 4">
    <name type="scientific">Diacronema lutheri</name>
    <name type="common">Unicellular marine alga</name>
    <name type="synonym">Monochrysis lutheri</name>
    <dbReference type="NCBI Taxonomy" id="2081491"/>
    <lineage>
        <taxon>Eukaryota</taxon>
        <taxon>Haptista</taxon>
        <taxon>Haptophyta</taxon>
        <taxon>Pavlovophyceae</taxon>
        <taxon>Pavlovales</taxon>
        <taxon>Pavlovaceae</taxon>
        <taxon>Diacronema</taxon>
    </lineage>
</organism>
<evidence type="ECO:0000313" key="4">
    <source>
        <dbReference type="Proteomes" id="UP000751190"/>
    </source>
</evidence>
<dbReference type="AlphaFoldDB" id="A0A8J6CF78"/>
<evidence type="ECO:0000256" key="2">
    <source>
        <dbReference type="SAM" id="Phobius"/>
    </source>
</evidence>
<feature type="region of interest" description="Disordered" evidence="1">
    <location>
        <begin position="343"/>
        <end position="363"/>
    </location>
</feature>
<sequence length="532" mass="55423">MASEIHAPVQDENVPAHNHCSSLAPTHNHKALAVKPPAPCAAPEDPALDHLASPRAACSTGLFLSQPSLLLDTLEDIQKVSPRSNSADGSSDDEDESEADPEAETQRDLLEAESMLRYGLAKLSEITERHGREVIEEHVRVFEQGPDDGIVALSRMLERACSRAPAAPTAEGGTCGARSPSPAVDEAAGGAREGEGDAAALDDSEQPAPADADATSAALAHVADEFSQKVDAVLAAAERGEQRSPSVERRDVLNREELAVLFSEVLLRNALAFLTRCERETVDRVCDLLTSCGDDGGSTGFELLNALLDGARAAGRREGALHARAALRTDAVAEEADGDAACGAAEATASSRPADGASPPIDDSATELLPLVRASDLGAGALSRVMAHYDRSLLALAEASCTLDEAPLLLVDALLKPALGHLRTLDVAGMAAFWQLGERLHELTPGEENGAQLLAQLMAEVVQADEHAAPVDAAAPVPAKPRVPLARIAGLAIVPAAATALLAVLWRGGVLRVAALMFLPHDSCVGVGFFEC</sequence>
<evidence type="ECO:0000313" key="3">
    <source>
        <dbReference type="EMBL" id="KAG8465353.1"/>
    </source>
</evidence>
<feature type="compositionally biased region" description="Low complexity" evidence="1">
    <location>
        <begin position="208"/>
        <end position="217"/>
    </location>
</feature>
<feature type="region of interest" description="Disordered" evidence="1">
    <location>
        <begin position="1"/>
        <end position="40"/>
    </location>
</feature>
<dbReference type="Proteomes" id="UP000751190">
    <property type="component" value="Unassembled WGS sequence"/>
</dbReference>
<reference evidence="3" key="1">
    <citation type="submission" date="2021-05" db="EMBL/GenBank/DDBJ databases">
        <title>The genome of the haptophyte Pavlova lutheri (Diacronema luteri, Pavlovales) - a model for lipid biosynthesis in eukaryotic algae.</title>
        <authorList>
            <person name="Hulatt C.J."/>
            <person name="Posewitz M.C."/>
        </authorList>
    </citation>
    <scope>NUCLEOTIDE SEQUENCE</scope>
    <source>
        <strain evidence="3">NIVA-4/92</strain>
    </source>
</reference>
<name>A0A8J6CF78_DIALT</name>